<keyword evidence="8" id="KW-1185">Reference proteome</keyword>
<evidence type="ECO:0000256" key="6">
    <source>
        <dbReference type="SAM" id="MobiDB-lite"/>
    </source>
</evidence>
<dbReference type="PROSITE" id="PS50082">
    <property type="entry name" value="WD_REPEATS_2"/>
    <property type="match status" value="2"/>
</dbReference>
<keyword evidence="4" id="KW-0539">Nucleus</keyword>
<evidence type="ECO:0000313" key="7">
    <source>
        <dbReference type="EMBL" id="EEH59268.1"/>
    </source>
</evidence>
<dbReference type="KEGG" id="mpp:MICPUCDRAFT_71050"/>
<dbReference type="InterPro" id="IPR015943">
    <property type="entry name" value="WD40/YVTN_repeat-like_dom_sf"/>
</dbReference>
<dbReference type="Gene3D" id="2.130.10.10">
    <property type="entry name" value="YVTN repeat-like/Quinoprotein amine dehydrogenase"/>
    <property type="match status" value="2"/>
</dbReference>
<protein>
    <submittedName>
        <fullName evidence="7">Cleavage stimulation factor-related WD40protein</fullName>
    </submittedName>
</protein>
<dbReference type="PRINTS" id="PR00320">
    <property type="entry name" value="GPROTEINBRPT"/>
</dbReference>
<dbReference type="PROSITE" id="PS00678">
    <property type="entry name" value="WD_REPEATS_1"/>
    <property type="match status" value="1"/>
</dbReference>
<dbReference type="OMA" id="CGERSEN"/>
<dbReference type="Pfam" id="PF00400">
    <property type="entry name" value="WD40"/>
    <property type="match status" value="3"/>
</dbReference>
<feature type="compositionally biased region" description="Basic and acidic residues" evidence="6">
    <location>
        <begin position="32"/>
        <end position="51"/>
    </location>
</feature>
<feature type="repeat" description="WD" evidence="5">
    <location>
        <begin position="482"/>
        <end position="516"/>
    </location>
</feature>
<dbReference type="Proteomes" id="UP000001876">
    <property type="component" value="Unassembled WGS sequence"/>
</dbReference>
<dbReference type="InterPro" id="IPR001680">
    <property type="entry name" value="WD40_rpt"/>
</dbReference>
<feature type="region of interest" description="Disordered" evidence="6">
    <location>
        <begin position="133"/>
        <end position="167"/>
    </location>
</feature>
<comment type="subcellular location">
    <subcellularLocation>
        <location evidence="1">Nucleus</location>
        <location evidence="1">Nucleolus</location>
    </subcellularLocation>
</comment>
<dbReference type="GeneID" id="9681647"/>
<feature type="compositionally biased region" description="Pro residues" evidence="6">
    <location>
        <begin position="136"/>
        <end position="145"/>
    </location>
</feature>
<proteinExistence type="predicted"/>
<name>C1MJW4_MICPC</name>
<reference evidence="7 8" key="1">
    <citation type="journal article" date="2009" name="Science">
        <title>Green evolution and dynamic adaptations revealed by genomes of the marine picoeukaryotes Micromonas.</title>
        <authorList>
            <person name="Worden A.Z."/>
            <person name="Lee J.H."/>
            <person name="Mock T."/>
            <person name="Rouze P."/>
            <person name="Simmons M.P."/>
            <person name="Aerts A.L."/>
            <person name="Allen A.E."/>
            <person name="Cuvelier M.L."/>
            <person name="Derelle E."/>
            <person name="Everett M.V."/>
            <person name="Foulon E."/>
            <person name="Grimwood J."/>
            <person name="Gundlach H."/>
            <person name="Henrissat B."/>
            <person name="Napoli C."/>
            <person name="McDonald S.M."/>
            <person name="Parker M.S."/>
            <person name="Rombauts S."/>
            <person name="Salamov A."/>
            <person name="Von Dassow P."/>
            <person name="Badger J.H."/>
            <person name="Coutinho P.M."/>
            <person name="Demir E."/>
            <person name="Dubchak I."/>
            <person name="Gentemann C."/>
            <person name="Eikrem W."/>
            <person name="Gready J.E."/>
            <person name="John U."/>
            <person name="Lanier W."/>
            <person name="Lindquist E.A."/>
            <person name="Lucas S."/>
            <person name="Mayer K.F."/>
            <person name="Moreau H."/>
            <person name="Not F."/>
            <person name="Otillar R."/>
            <person name="Panaud O."/>
            <person name="Pangilinan J."/>
            <person name="Paulsen I."/>
            <person name="Piegu B."/>
            <person name="Poliakov A."/>
            <person name="Robbens S."/>
            <person name="Schmutz J."/>
            <person name="Toulza E."/>
            <person name="Wyss T."/>
            <person name="Zelensky A."/>
            <person name="Zhou K."/>
            <person name="Armbrust E.V."/>
            <person name="Bhattacharya D."/>
            <person name="Goodenough U.W."/>
            <person name="Van de Peer Y."/>
            <person name="Grigoriev I.V."/>
        </authorList>
    </citation>
    <scope>NUCLEOTIDE SEQUENCE [LARGE SCALE GENOMIC DNA]</scope>
    <source>
        <strain evidence="7 8">CCMP1545</strain>
    </source>
</reference>
<feature type="compositionally biased region" description="Low complexity" evidence="6">
    <location>
        <begin position="98"/>
        <end position="109"/>
    </location>
</feature>
<dbReference type="AlphaFoldDB" id="C1MJW4"/>
<keyword evidence="3" id="KW-0677">Repeat</keyword>
<evidence type="ECO:0000256" key="5">
    <source>
        <dbReference type="PROSITE-ProRule" id="PRU00221"/>
    </source>
</evidence>
<evidence type="ECO:0000313" key="8">
    <source>
        <dbReference type="Proteomes" id="UP000001876"/>
    </source>
</evidence>
<dbReference type="OrthoDB" id="513537at2759"/>
<dbReference type="SUPFAM" id="SSF50978">
    <property type="entry name" value="WD40 repeat-like"/>
    <property type="match status" value="1"/>
</dbReference>
<dbReference type="RefSeq" id="XP_003055892.1">
    <property type="nucleotide sequence ID" value="XM_003055846.1"/>
</dbReference>
<evidence type="ECO:0000256" key="1">
    <source>
        <dbReference type="ARBA" id="ARBA00004604"/>
    </source>
</evidence>
<dbReference type="eggNOG" id="KOG0640">
    <property type="taxonomic scope" value="Eukaryota"/>
</dbReference>
<evidence type="ECO:0000256" key="2">
    <source>
        <dbReference type="ARBA" id="ARBA00022574"/>
    </source>
</evidence>
<dbReference type="SMART" id="SM00320">
    <property type="entry name" value="WD40"/>
    <property type="match status" value="4"/>
</dbReference>
<dbReference type="STRING" id="564608.C1MJW4"/>
<gene>
    <name evidence="7" type="ORF">MICPUCDRAFT_71050</name>
</gene>
<sequence length="659" mass="69811">MPQLDLASMWGRSTENDDASDDDDGEDAGAAYERERDARIARNREIMRELGIDAAVARGVGGAGRGRRGRRGRRDDDDDDDDDARRRSREARRRAKAARAAAAATAPTRRSSRATRHLGSFVDDVHADAIRAAGARPPPIPPPRAAPARASPPRSRSPSPETFDDSSVFRYSAMQASTATFDECRTTVGQLADNWVGRLSDDDSRRGASEGRRLLGFRETRRSFRDAACKKGFYVIDALESEAAPMLVAGGDGGVVAVFGLSRGERRRDESSLDDEISDECRTSEARSIFTLKNAPDAPTPPLMSWRAHRGWVSHAQFLDVGRNTDDPAAPPMVLTSGGMDGVVALWDVSKAGRVTGDPSRARDVAETSEAGAGVGVFSAHAAARAGGDAIARVVTGSKDSTVRLWDLSRASGFALARTFDARHRGVVKCVRWRPSPGGGDGAGGDGGGGDGDVFATGGADGDLRVMDARARGDGVAGAIDRAHDGAAVHFIEWSASGREFLTSGGDGVVRAWDVRFLGEKERRGGTALSCEIVRGARASGHVAREVRRPRTMTRAVYVDETRVVTPGEGSRRLSLYATRERRGGGDGAGGGGAGGDGEAAVVSRGELGYDATAVYARARAPRGREWALALAEKSEIRLYEPLWSGARADAAGDDVAAD</sequence>
<dbReference type="InterPro" id="IPR019775">
    <property type="entry name" value="WD40_repeat_CS"/>
</dbReference>
<feature type="compositionally biased region" description="Basic residues" evidence="6">
    <location>
        <begin position="86"/>
        <end position="97"/>
    </location>
</feature>
<dbReference type="GO" id="GO:0000027">
    <property type="term" value="P:ribosomal large subunit assembly"/>
    <property type="evidence" value="ECO:0007669"/>
    <property type="project" value="TreeGrafter"/>
</dbReference>
<feature type="compositionally biased region" description="Acidic residues" evidence="6">
    <location>
        <begin position="16"/>
        <end position="27"/>
    </location>
</feature>
<evidence type="ECO:0000256" key="4">
    <source>
        <dbReference type="ARBA" id="ARBA00023242"/>
    </source>
</evidence>
<dbReference type="PANTHER" id="PTHR19848:SF0">
    <property type="entry name" value="NOTCHLESS PROTEIN HOMOLOG 1"/>
    <property type="match status" value="1"/>
</dbReference>
<dbReference type="GO" id="GO:0005730">
    <property type="term" value="C:nucleolus"/>
    <property type="evidence" value="ECO:0007669"/>
    <property type="project" value="UniProtKB-SubCell"/>
</dbReference>
<feature type="region of interest" description="Disordered" evidence="6">
    <location>
        <begin position="1"/>
        <end position="120"/>
    </location>
</feature>
<organism evidence="8">
    <name type="scientific">Micromonas pusilla (strain CCMP1545)</name>
    <name type="common">Picoplanktonic green alga</name>
    <dbReference type="NCBI Taxonomy" id="564608"/>
    <lineage>
        <taxon>Eukaryota</taxon>
        <taxon>Viridiplantae</taxon>
        <taxon>Chlorophyta</taxon>
        <taxon>Mamiellophyceae</taxon>
        <taxon>Mamiellales</taxon>
        <taxon>Mamiellaceae</taxon>
        <taxon>Micromonas</taxon>
    </lineage>
</organism>
<dbReference type="InterPro" id="IPR036322">
    <property type="entry name" value="WD40_repeat_dom_sf"/>
</dbReference>
<feature type="compositionally biased region" description="Low complexity" evidence="6">
    <location>
        <begin position="146"/>
        <end position="160"/>
    </location>
</feature>
<dbReference type="EMBL" id="GG663736">
    <property type="protein sequence ID" value="EEH59268.1"/>
    <property type="molecule type" value="Genomic_DNA"/>
</dbReference>
<dbReference type="InterPro" id="IPR020472">
    <property type="entry name" value="WD40_PAC1"/>
</dbReference>
<keyword evidence="2 5" id="KW-0853">WD repeat</keyword>
<evidence type="ECO:0000256" key="3">
    <source>
        <dbReference type="ARBA" id="ARBA00022737"/>
    </source>
</evidence>
<feature type="repeat" description="WD" evidence="5">
    <location>
        <begin position="394"/>
        <end position="416"/>
    </location>
</feature>
<dbReference type="PANTHER" id="PTHR19848">
    <property type="entry name" value="WD40 REPEAT PROTEIN"/>
    <property type="match status" value="1"/>
</dbReference>
<accession>C1MJW4</accession>